<feature type="region of interest" description="Disordered" evidence="1">
    <location>
        <begin position="187"/>
        <end position="338"/>
    </location>
</feature>
<comment type="caution">
    <text evidence="3">The sequence shown here is derived from an EMBL/GenBank/DDBJ whole genome shotgun (WGS) entry which is preliminary data.</text>
</comment>
<dbReference type="Pfam" id="PF08914">
    <property type="entry name" value="Myb_Rap1"/>
    <property type="match status" value="1"/>
</dbReference>
<dbReference type="CDD" id="cd11655">
    <property type="entry name" value="rap1_myb-like"/>
    <property type="match status" value="2"/>
</dbReference>
<evidence type="ECO:0000313" key="3">
    <source>
        <dbReference type="EMBL" id="KAF9814349.1"/>
    </source>
</evidence>
<dbReference type="Gene3D" id="1.10.10.60">
    <property type="entry name" value="Homeodomain-like"/>
    <property type="match status" value="2"/>
</dbReference>
<name>A0A8H7P2T2_9APHY</name>
<dbReference type="AlphaFoldDB" id="A0A8H7P2T2"/>
<feature type="compositionally biased region" description="Polar residues" evidence="1">
    <location>
        <begin position="635"/>
        <end position="651"/>
    </location>
</feature>
<feature type="compositionally biased region" description="Basic and acidic residues" evidence="1">
    <location>
        <begin position="458"/>
        <end position="474"/>
    </location>
</feature>
<feature type="region of interest" description="Disordered" evidence="1">
    <location>
        <begin position="1040"/>
        <end position="1089"/>
    </location>
</feature>
<sequence>MPVPSQSRTRTEFTETDADYITQYLAKYTPDGRDRSGNQIWKALGENAKQKWAWSSRHTWQAWRNHYVKNREYYDHKVSRLLKKQRKLEEDPSYIPAPSNPKPTPSGSTRTAFTADDDKHLVAYLAKHSITANGRRGNSLYLKLMEDEEGKWPWSQRHTSHSWRERYKTQRAEFDSYIEEWQRAHPTEEILETPGPRSRKKRVRNDTANGRASPSSRVPVVVEEEEEEMKEDAVASGKHREEQMIHGKGKRKANHTAKDDPPSTRRKRRRKGDSADSILAAEADFPPIREAEESKPIIGPSGFQVADPATPHEEDTRSVSSRDDTPTPVSRAKPDIAQEGKLYPDISCFAPLPDNSGSFPGVFPVTSTPRGQPGDHSGSLQIVSSLKAIQSVQQESAHGPTKIIQGPTPPTSVARSPSSIITDIAVSNQRTAVYRAGSAQSQVSVPADQGQPNSRSPTDVRLDTPDMPSHKVADYHTNVEAGPSREFLKSSAKPKSSHRPLTLKSADDITFASEPSTPVAASRESTPQPRKRPREPPRLEEGAFNNAFTDARGRRRVSRDGFGPRVSGVEDTGDDEGDNESDEGTTDVGDWPPARRKGKDKEETAQRATSRHATAETRRGPSNSQPFAGAKSADTYASTSRTSQVNRQITQKVHHPFSQLTQDPGTQAMTQSQGQSQHHPFSQPTQQVDSVPKPSDFMTSRVDRSSTAQPSKVALPSVNHPPTRPFASGFGEFMRRQDTVSQAAHAQSKVAPDRAVASTAHIRPSTSAQKVSHEAYEEEAGGSRSVHFQSSLSDVKGKRREMPPPTPYPNPRRNTLNGQRTDIAPQIYPQEKAPRVRMSEPVLPTAHAIAGSLDDSLLGTSLRHRRSSLMNRPRSRATSLDPDLHLSEADESVIVQIGIDSAIQTMSENHGFNPEIVRRVWSQTGSLKETDVTLAKMREAAERAALQHLEALQDGDEQAAPRPARGRSSDARRSRSSVGGAPSRSSHVGTSSVLQIEPIIDHAQEGSDDEYSPPRRSRAGQYARLVKEGREDEALAREYSRLGGISPFQTPDKREAVDDGDEDEDEVEGSDDGNALDEPWGGDDRMDVDPHQLASEAAGDGSEQTGLLQLENKMGQNSLRLMLAKQLGSFLASGTTA</sequence>
<evidence type="ECO:0000259" key="2">
    <source>
        <dbReference type="Pfam" id="PF08914"/>
    </source>
</evidence>
<feature type="compositionally biased region" description="Basic and acidic residues" evidence="1">
    <location>
        <begin position="310"/>
        <end position="325"/>
    </location>
</feature>
<evidence type="ECO:0000313" key="4">
    <source>
        <dbReference type="Proteomes" id="UP000639403"/>
    </source>
</evidence>
<evidence type="ECO:0000256" key="1">
    <source>
        <dbReference type="SAM" id="MobiDB-lite"/>
    </source>
</evidence>
<feature type="region of interest" description="Disordered" evidence="1">
    <location>
        <begin position="437"/>
        <end position="822"/>
    </location>
</feature>
<organism evidence="3 4">
    <name type="scientific">Rhodonia placenta</name>
    <dbReference type="NCBI Taxonomy" id="104341"/>
    <lineage>
        <taxon>Eukaryota</taxon>
        <taxon>Fungi</taxon>
        <taxon>Dikarya</taxon>
        <taxon>Basidiomycota</taxon>
        <taxon>Agaricomycotina</taxon>
        <taxon>Agaricomycetes</taxon>
        <taxon>Polyporales</taxon>
        <taxon>Adustoporiaceae</taxon>
        <taxon>Rhodonia</taxon>
    </lineage>
</organism>
<feature type="region of interest" description="Disordered" evidence="1">
    <location>
        <begin position="951"/>
        <end position="1025"/>
    </location>
</feature>
<proteinExistence type="predicted"/>
<feature type="region of interest" description="Disordered" evidence="1">
    <location>
        <begin position="86"/>
        <end position="110"/>
    </location>
</feature>
<dbReference type="Proteomes" id="UP000639403">
    <property type="component" value="Unassembled WGS sequence"/>
</dbReference>
<feature type="compositionally biased region" description="Acidic residues" evidence="1">
    <location>
        <begin position="571"/>
        <end position="585"/>
    </location>
</feature>
<reference evidence="3" key="1">
    <citation type="submission" date="2020-11" db="EMBL/GenBank/DDBJ databases">
        <authorList>
            <person name="Koelle M."/>
            <person name="Horta M.A.C."/>
            <person name="Nowrousian M."/>
            <person name="Ohm R.A."/>
            <person name="Benz P."/>
            <person name="Pilgard A."/>
        </authorList>
    </citation>
    <scope>NUCLEOTIDE SEQUENCE</scope>
    <source>
        <strain evidence="3">FPRL280</strain>
    </source>
</reference>
<dbReference type="SUPFAM" id="SSF46689">
    <property type="entry name" value="Homeodomain-like"/>
    <property type="match status" value="2"/>
</dbReference>
<accession>A0A8H7P2T2</accession>
<reference evidence="3" key="2">
    <citation type="journal article" name="Front. Microbiol.">
        <title>Degradative Capacity of Two Strains of Rhodonia placenta: From Phenotype to Genotype.</title>
        <authorList>
            <person name="Kolle M."/>
            <person name="Horta M.A.C."/>
            <person name="Nowrousian M."/>
            <person name="Ohm R.A."/>
            <person name="Benz J.P."/>
            <person name="Pilgard A."/>
        </authorList>
    </citation>
    <scope>NUCLEOTIDE SEQUENCE</scope>
    <source>
        <strain evidence="3">FPRL280</strain>
    </source>
</reference>
<feature type="compositionally biased region" description="Polar residues" evidence="1">
    <location>
        <begin position="206"/>
        <end position="216"/>
    </location>
</feature>
<feature type="compositionally biased region" description="Low complexity" evidence="1">
    <location>
        <begin position="976"/>
        <end position="986"/>
    </location>
</feature>
<protein>
    <recommendedName>
        <fullName evidence="2">TERF2-interacting telomeric protein 1 Myb domain-containing protein</fullName>
    </recommendedName>
</protein>
<feature type="compositionally biased region" description="Acidic residues" evidence="1">
    <location>
        <begin position="1058"/>
        <end position="1075"/>
    </location>
</feature>
<feature type="domain" description="TERF2-interacting telomeric protein 1 Myb" evidence="2">
    <location>
        <begin position="13"/>
        <end position="70"/>
    </location>
</feature>
<gene>
    <name evidence="3" type="ORF">IEO21_05144</name>
</gene>
<feature type="compositionally biased region" description="Polar residues" evidence="1">
    <location>
        <begin position="658"/>
        <end position="689"/>
    </location>
</feature>
<dbReference type="InterPro" id="IPR009057">
    <property type="entry name" value="Homeodomain-like_sf"/>
</dbReference>
<dbReference type="InterPro" id="IPR015010">
    <property type="entry name" value="TERF2IP_Myb"/>
</dbReference>
<feature type="compositionally biased region" description="Polar residues" evidence="1">
    <location>
        <begin position="438"/>
        <end position="457"/>
    </location>
</feature>
<dbReference type="EMBL" id="JADOXO010000088">
    <property type="protein sequence ID" value="KAF9814349.1"/>
    <property type="molecule type" value="Genomic_DNA"/>
</dbReference>